<evidence type="ECO:0000313" key="8">
    <source>
        <dbReference type="WBParaSite" id="ACOC_0000885501-mRNA-1"/>
    </source>
</evidence>
<evidence type="ECO:0000256" key="4">
    <source>
        <dbReference type="RuleBase" id="RU000356"/>
    </source>
</evidence>
<name>A0A0R3PT14_ANGCS</name>
<organism evidence="8">
    <name type="scientific">Angiostrongylus costaricensis</name>
    <name type="common">Nematode worm</name>
    <dbReference type="NCBI Taxonomy" id="334426"/>
    <lineage>
        <taxon>Eukaryota</taxon>
        <taxon>Metazoa</taxon>
        <taxon>Ecdysozoa</taxon>
        <taxon>Nematoda</taxon>
        <taxon>Chromadorea</taxon>
        <taxon>Rhabditida</taxon>
        <taxon>Rhabditina</taxon>
        <taxon>Rhabditomorpha</taxon>
        <taxon>Strongyloidea</taxon>
        <taxon>Metastrongylidae</taxon>
        <taxon>Angiostrongylus</taxon>
    </lineage>
</organism>
<reference evidence="8" key="1">
    <citation type="submission" date="2016-04" db="UniProtKB">
        <authorList>
            <consortium name="WormBaseParasite"/>
        </authorList>
    </citation>
    <scope>IDENTIFICATION</scope>
</reference>
<evidence type="ECO:0000313" key="6">
    <source>
        <dbReference type="EMBL" id="VDM60441.1"/>
    </source>
</evidence>
<dbReference type="GO" id="GO:0019825">
    <property type="term" value="F:oxygen binding"/>
    <property type="evidence" value="ECO:0007669"/>
    <property type="project" value="InterPro"/>
</dbReference>
<keyword evidence="3" id="KW-0408">Iron</keyword>
<dbReference type="Proteomes" id="UP000267027">
    <property type="component" value="Unassembled WGS sequence"/>
</dbReference>
<dbReference type="CDD" id="cd01040">
    <property type="entry name" value="Mb-like"/>
    <property type="match status" value="1"/>
</dbReference>
<dbReference type="InterPro" id="IPR000971">
    <property type="entry name" value="Globin"/>
</dbReference>
<proteinExistence type="inferred from homology"/>
<gene>
    <name evidence="6" type="ORF">ACOC_LOCUS8856</name>
</gene>
<dbReference type="InterPro" id="IPR012292">
    <property type="entry name" value="Globin/Proto"/>
</dbReference>
<dbReference type="PANTHER" id="PTHR46458">
    <property type="entry name" value="BLR2807 PROTEIN"/>
    <property type="match status" value="1"/>
</dbReference>
<keyword evidence="2" id="KW-0479">Metal-binding</keyword>
<dbReference type="STRING" id="334426.A0A0R3PT14"/>
<dbReference type="InterPro" id="IPR044399">
    <property type="entry name" value="Mb-like_M"/>
</dbReference>
<accession>A0A0R3PT14</accession>
<dbReference type="InterPro" id="IPR009050">
    <property type="entry name" value="Globin-like_sf"/>
</dbReference>
<evidence type="ECO:0000256" key="2">
    <source>
        <dbReference type="ARBA" id="ARBA00022723"/>
    </source>
</evidence>
<evidence type="ECO:0000259" key="5">
    <source>
        <dbReference type="PROSITE" id="PS01033"/>
    </source>
</evidence>
<dbReference type="InterPro" id="IPR050532">
    <property type="entry name" value="Globin-like_OT"/>
</dbReference>
<sequence length="227" mass="26598">MTRFRSQVERLFRQNERSRRTRSLDCRIEETRRSFGGTRSSAYSRRSDCRLLEENVNGSISGLSQSEKRMIKICWLKCSQKQLKKCAEDIFRDILRRDQTLLKLFKLESAPPTRLRSNEFFKSHAGNFAIVLNSVAINIGENFQNTCEALQILGYQHAALKSRGFQTAYWDIFTDCFEQNRPVSFRKEKENEAWSRMILFILAQMKIGYQRGLADQKKERLGALAIY</sequence>
<dbReference type="Gene3D" id="1.10.490.10">
    <property type="entry name" value="Globins"/>
    <property type="match status" value="1"/>
</dbReference>
<dbReference type="SUPFAM" id="SSF46458">
    <property type="entry name" value="Globin-like"/>
    <property type="match status" value="1"/>
</dbReference>
<keyword evidence="1 4" id="KW-0349">Heme</keyword>
<dbReference type="PANTHER" id="PTHR46458:SF14">
    <property type="entry name" value="GLOBIN FAMILY PROFILE DOMAIN-CONTAINING PROTEIN"/>
    <property type="match status" value="1"/>
</dbReference>
<dbReference type="Pfam" id="PF00042">
    <property type="entry name" value="Globin"/>
    <property type="match status" value="1"/>
</dbReference>
<feature type="domain" description="Globin" evidence="5">
    <location>
        <begin position="62"/>
        <end position="210"/>
    </location>
</feature>
<keyword evidence="7" id="KW-1185">Reference proteome</keyword>
<dbReference type="AlphaFoldDB" id="A0A0R3PT14"/>
<dbReference type="WBParaSite" id="ACOC_0000885501-mRNA-1">
    <property type="protein sequence ID" value="ACOC_0000885501-mRNA-1"/>
    <property type="gene ID" value="ACOC_0000885501"/>
</dbReference>
<comment type="similarity">
    <text evidence="4">Belongs to the globin family.</text>
</comment>
<dbReference type="GO" id="GO:0005344">
    <property type="term" value="F:oxygen carrier activity"/>
    <property type="evidence" value="ECO:0007669"/>
    <property type="project" value="UniProtKB-KW"/>
</dbReference>
<keyword evidence="4" id="KW-0813">Transport</keyword>
<evidence type="ECO:0000256" key="1">
    <source>
        <dbReference type="ARBA" id="ARBA00022617"/>
    </source>
</evidence>
<dbReference type="GO" id="GO:0020037">
    <property type="term" value="F:heme binding"/>
    <property type="evidence" value="ECO:0007669"/>
    <property type="project" value="InterPro"/>
</dbReference>
<evidence type="ECO:0000256" key="3">
    <source>
        <dbReference type="ARBA" id="ARBA00023004"/>
    </source>
</evidence>
<dbReference type="OMA" id="WSRMILF"/>
<evidence type="ECO:0000313" key="7">
    <source>
        <dbReference type="Proteomes" id="UP000267027"/>
    </source>
</evidence>
<protein>
    <submittedName>
        <fullName evidence="8">GLOBIN domain-containing protein</fullName>
    </submittedName>
</protein>
<dbReference type="GO" id="GO:0046872">
    <property type="term" value="F:metal ion binding"/>
    <property type="evidence" value="ECO:0007669"/>
    <property type="project" value="UniProtKB-KW"/>
</dbReference>
<dbReference type="EMBL" id="UYYA01004214">
    <property type="protein sequence ID" value="VDM60441.1"/>
    <property type="molecule type" value="Genomic_DNA"/>
</dbReference>
<dbReference type="OrthoDB" id="5786608at2759"/>
<reference evidence="6 7" key="2">
    <citation type="submission" date="2018-11" db="EMBL/GenBank/DDBJ databases">
        <authorList>
            <consortium name="Pathogen Informatics"/>
        </authorList>
    </citation>
    <scope>NUCLEOTIDE SEQUENCE [LARGE SCALE GENOMIC DNA]</scope>
    <source>
        <strain evidence="6 7">Costa Rica</strain>
    </source>
</reference>
<dbReference type="PROSITE" id="PS01033">
    <property type="entry name" value="GLOBIN"/>
    <property type="match status" value="1"/>
</dbReference>
<keyword evidence="4" id="KW-0561">Oxygen transport</keyword>